<evidence type="ECO:0000313" key="1">
    <source>
        <dbReference type="EMBL" id="SVC34090.1"/>
    </source>
</evidence>
<organism evidence="1">
    <name type="scientific">marine metagenome</name>
    <dbReference type="NCBI Taxonomy" id="408172"/>
    <lineage>
        <taxon>unclassified sequences</taxon>
        <taxon>metagenomes</taxon>
        <taxon>ecological metagenomes</taxon>
    </lineage>
</organism>
<protein>
    <submittedName>
        <fullName evidence="1">Uncharacterized protein</fullName>
    </submittedName>
</protein>
<proteinExistence type="predicted"/>
<dbReference type="EMBL" id="UINC01086018">
    <property type="protein sequence ID" value="SVC34090.1"/>
    <property type="molecule type" value="Genomic_DNA"/>
</dbReference>
<accession>A0A382LBP7</accession>
<sequence length="116" mass="12863">YKGRKSMQQMQKLLLGNAAAPGVPAAPLQPGAGAAAVIEKWKPTVWEATYVSGTTPDYLFAWLEASSGLGSRSKTWVYLSKSTDADSGWEIEELQTGKEEDFKEKKWYSVEPYKIE</sequence>
<name>A0A382LBP7_9ZZZZ</name>
<dbReference type="AlphaFoldDB" id="A0A382LBP7"/>
<feature type="non-terminal residue" evidence="1">
    <location>
        <position position="1"/>
    </location>
</feature>
<gene>
    <name evidence="1" type="ORF">METZ01_LOCUS286944</name>
</gene>
<reference evidence="1" key="1">
    <citation type="submission" date="2018-05" db="EMBL/GenBank/DDBJ databases">
        <authorList>
            <person name="Lanie J.A."/>
            <person name="Ng W.-L."/>
            <person name="Kazmierczak K.M."/>
            <person name="Andrzejewski T.M."/>
            <person name="Davidsen T.M."/>
            <person name="Wayne K.J."/>
            <person name="Tettelin H."/>
            <person name="Glass J.I."/>
            <person name="Rusch D."/>
            <person name="Podicherti R."/>
            <person name="Tsui H.-C.T."/>
            <person name="Winkler M.E."/>
        </authorList>
    </citation>
    <scope>NUCLEOTIDE SEQUENCE</scope>
</reference>